<dbReference type="GO" id="GO:0005794">
    <property type="term" value="C:Golgi apparatus"/>
    <property type="evidence" value="ECO:0007669"/>
    <property type="project" value="TreeGrafter"/>
</dbReference>
<dbReference type="PANTHER" id="PTHR32285">
    <property type="entry name" value="PROTEIN TRICHOME BIREFRINGENCE-LIKE 9-RELATED"/>
    <property type="match status" value="1"/>
</dbReference>
<dbReference type="Pfam" id="PF13839">
    <property type="entry name" value="PC-Esterase"/>
    <property type="match status" value="1"/>
</dbReference>
<comment type="similarity">
    <text evidence="1">Belongs to the PC-esterase family. TBL subfamily.</text>
</comment>
<evidence type="ECO:0000313" key="4">
    <source>
        <dbReference type="Proteomes" id="UP000631114"/>
    </source>
</evidence>
<gene>
    <name evidence="3" type="ORF">IFM89_005506</name>
</gene>
<proteinExistence type="inferred from homology"/>
<dbReference type="AlphaFoldDB" id="A0A835GUU3"/>
<dbReference type="OrthoDB" id="630188at2759"/>
<name>A0A835GUU3_9MAGN</name>
<organism evidence="3 4">
    <name type="scientific">Coptis chinensis</name>
    <dbReference type="NCBI Taxonomy" id="261450"/>
    <lineage>
        <taxon>Eukaryota</taxon>
        <taxon>Viridiplantae</taxon>
        <taxon>Streptophyta</taxon>
        <taxon>Embryophyta</taxon>
        <taxon>Tracheophyta</taxon>
        <taxon>Spermatophyta</taxon>
        <taxon>Magnoliopsida</taxon>
        <taxon>Ranunculales</taxon>
        <taxon>Ranunculaceae</taxon>
        <taxon>Coptidoideae</taxon>
        <taxon>Coptis</taxon>
    </lineage>
</organism>
<reference evidence="3 4" key="1">
    <citation type="submission" date="2020-10" db="EMBL/GenBank/DDBJ databases">
        <title>The Coptis chinensis genome and diversification of protoberbering-type alkaloids.</title>
        <authorList>
            <person name="Wang B."/>
            <person name="Shu S."/>
            <person name="Song C."/>
            <person name="Liu Y."/>
        </authorList>
    </citation>
    <scope>NUCLEOTIDE SEQUENCE [LARGE SCALE GENOMIC DNA]</scope>
    <source>
        <strain evidence="3">HL-2020</strain>
        <tissue evidence="3">Leaf</tissue>
    </source>
</reference>
<dbReference type="GO" id="GO:0016413">
    <property type="term" value="F:O-acetyltransferase activity"/>
    <property type="evidence" value="ECO:0007669"/>
    <property type="project" value="InterPro"/>
</dbReference>
<dbReference type="InterPro" id="IPR026057">
    <property type="entry name" value="TBL_C"/>
</dbReference>
<evidence type="ECO:0000256" key="1">
    <source>
        <dbReference type="ARBA" id="ARBA00007727"/>
    </source>
</evidence>
<evidence type="ECO:0000259" key="2">
    <source>
        <dbReference type="Pfam" id="PF13839"/>
    </source>
</evidence>
<evidence type="ECO:0000313" key="3">
    <source>
        <dbReference type="EMBL" id="KAF9587774.1"/>
    </source>
</evidence>
<accession>A0A835GUU3</accession>
<dbReference type="EMBL" id="JADFTS010000009">
    <property type="protein sequence ID" value="KAF9587774.1"/>
    <property type="molecule type" value="Genomic_DNA"/>
</dbReference>
<protein>
    <recommendedName>
        <fullName evidence="2">Trichome birefringence-like C-terminal domain-containing protein</fullName>
    </recommendedName>
</protein>
<feature type="domain" description="Trichome birefringence-like C-terminal" evidence="2">
    <location>
        <begin position="2"/>
        <end position="59"/>
    </location>
</feature>
<dbReference type="PANTHER" id="PTHR32285:SF71">
    <property type="entry name" value="PROTEIN TRICHOME BIREFRINGENCE-LIKE 39"/>
    <property type="match status" value="1"/>
</dbReference>
<dbReference type="Proteomes" id="UP000631114">
    <property type="component" value="Unassembled WGS sequence"/>
</dbReference>
<dbReference type="InterPro" id="IPR029962">
    <property type="entry name" value="TBL"/>
</dbReference>
<sequence>MEYGVTILLYRTYFLVDLVREKVGVVLKLDSIKGGNAWMGMDMLIFNSCHWWTHQGRTPTMGLHAGGEQVAQRHESSDCILQGNDNLGEMGRGKDWNNPLKDCEGEMLPVSGSRYPVGLPPEAFVVNKVLAVTTKAMTVATGAFLDCLTHGISAYMPLFYSEEEE</sequence>
<comment type="caution">
    <text evidence="3">The sequence shown here is derived from an EMBL/GenBank/DDBJ whole genome shotgun (WGS) entry which is preliminary data.</text>
</comment>
<keyword evidence="4" id="KW-1185">Reference proteome</keyword>